<reference evidence="2 5" key="2">
    <citation type="submission" date="2018-04" db="EMBL/GenBank/DDBJ databases">
        <title>Draft genome sequence of Pseudomonas syringae pv. actinidiae biovar 3 strains isolated from kiwifruit in Kagawa prefecture.</title>
        <authorList>
            <person name="Tabuchi M."/>
            <person name="Saito M."/>
            <person name="Fujiwara S."/>
            <person name="Sasa N."/>
            <person name="Akimitsu K."/>
            <person name="Gomi K."/>
            <person name="Konishi-Sugita S."/>
            <person name="Hamano K."/>
            <person name="Kataoka I."/>
        </authorList>
    </citation>
    <scope>NUCLEOTIDE SEQUENCE [LARGE SCALE GENOMIC DNA]</scope>
    <source>
        <strain evidence="2 5">MAFF212211</strain>
    </source>
</reference>
<dbReference type="Proteomes" id="UP000273140">
    <property type="component" value="Unassembled WGS sequence"/>
</dbReference>
<dbReference type="Proteomes" id="UP000248291">
    <property type="component" value="Unassembled WGS sequence"/>
</dbReference>
<proteinExistence type="predicted"/>
<evidence type="ECO:0000313" key="2">
    <source>
        <dbReference type="EMBL" id="GBH17734.1"/>
    </source>
</evidence>
<gene>
    <name evidence="3" type="ORF">ALQ07_102774</name>
    <name evidence="1" type="ORF">KPSA1_03037</name>
    <name evidence="2" type="ORF">KPSA3_03705</name>
</gene>
<dbReference type="EMBL" id="RBRB01000416">
    <property type="protein sequence ID" value="RMQ24205.1"/>
    <property type="molecule type" value="Genomic_DNA"/>
</dbReference>
<dbReference type="Proteomes" id="UP000247480">
    <property type="component" value="Unassembled WGS sequence"/>
</dbReference>
<reference evidence="3 6" key="3">
    <citation type="submission" date="2018-08" db="EMBL/GenBank/DDBJ databases">
        <title>Recombination of ecologically and evolutionarily significant loci maintains genetic cohesion in the Pseudomonas syringae species complex.</title>
        <authorList>
            <person name="Dillon M."/>
            <person name="Thakur S."/>
            <person name="Almeida R.N.D."/>
            <person name="Weir B.S."/>
            <person name="Guttman D.S."/>
        </authorList>
    </citation>
    <scope>NUCLEOTIDE SEQUENCE [LARGE SCALE GENOMIC DNA]</scope>
    <source>
        <strain evidence="3 6">ICMP 19074</strain>
    </source>
</reference>
<protein>
    <submittedName>
        <fullName evidence="1">Uncharacterized protein</fullName>
    </submittedName>
</protein>
<dbReference type="AlphaFoldDB" id="A0A2V0QAL3"/>
<sequence length="46" mass="5138">MAASELPELTGGVELMLFLLAWRCFEGKFYLLETDQSAITQQLAAM</sequence>
<organism evidence="1 4">
    <name type="scientific">Pseudomonas syringae pv. actinidiae</name>
    <dbReference type="NCBI Taxonomy" id="103796"/>
    <lineage>
        <taxon>Bacteria</taxon>
        <taxon>Pseudomonadati</taxon>
        <taxon>Pseudomonadota</taxon>
        <taxon>Gammaproteobacteria</taxon>
        <taxon>Pseudomonadales</taxon>
        <taxon>Pseudomonadaceae</taxon>
        <taxon>Pseudomonas</taxon>
        <taxon>Pseudomonas syringae</taxon>
    </lineage>
</organism>
<evidence type="ECO:0000313" key="1">
    <source>
        <dbReference type="EMBL" id="GBH09637.1"/>
    </source>
</evidence>
<evidence type="ECO:0000313" key="4">
    <source>
        <dbReference type="Proteomes" id="UP000247480"/>
    </source>
</evidence>
<comment type="caution">
    <text evidence="1">The sequence shown here is derived from an EMBL/GenBank/DDBJ whole genome shotgun (WGS) entry which is preliminary data.</text>
</comment>
<dbReference type="EMBL" id="BGJZ01000126">
    <property type="protein sequence ID" value="GBH09637.1"/>
    <property type="molecule type" value="Genomic_DNA"/>
</dbReference>
<reference evidence="1 4" key="1">
    <citation type="submission" date="2018-04" db="EMBL/GenBank/DDBJ databases">
        <title>Draft genome sequence of Pseudomonas syringae pv. actinidiae biovar 1 strains isolated from kiwifruit in Kagawa prefecture.</title>
        <authorList>
            <person name="Tabuchi M."/>
            <person name="Saito M."/>
            <person name="Fujiwara S."/>
            <person name="Sasa N."/>
            <person name="Akimitsu K."/>
            <person name="Gomi K."/>
            <person name="Konishi-Sugita S."/>
            <person name="Hamano K."/>
            <person name="Kataoka I."/>
        </authorList>
    </citation>
    <scope>NUCLEOTIDE SEQUENCE [LARGE SCALE GENOMIC DNA]</scope>
    <source>
        <strain evidence="1 4">MAFF212206</strain>
    </source>
</reference>
<evidence type="ECO:0000313" key="6">
    <source>
        <dbReference type="Proteomes" id="UP000273140"/>
    </source>
</evidence>
<name>A0A2V0QAL3_PSESF</name>
<evidence type="ECO:0000313" key="3">
    <source>
        <dbReference type="EMBL" id="RMQ24205.1"/>
    </source>
</evidence>
<accession>A0A2V0QAL3</accession>
<evidence type="ECO:0000313" key="5">
    <source>
        <dbReference type="Proteomes" id="UP000248291"/>
    </source>
</evidence>
<dbReference type="EMBL" id="BGKA01000117">
    <property type="protein sequence ID" value="GBH17734.1"/>
    <property type="molecule type" value="Genomic_DNA"/>
</dbReference>